<comment type="caution">
    <text evidence="2">The sequence shown here is derived from an EMBL/GenBank/DDBJ whole genome shotgun (WGS) entry which is preliminary data.</text>
</comment>
<evidence type="ECO:0000313" key="3">
    <source>
        <dbReference type="Proteomes" id="UP000250572"/>
    </source>
</evidence>
<accession>A0A315V4Z3</accession>
<reference evidence="2 3" key="1">
    <citation type="journal article" date="2018" name="G3 (Bethesda)">
        <title>A High-Quality Reference Genome for the Invasive Mosquitofish Gambusia affinis Using a Chicago Library.</title>
        <authorList>
            <person name="Hoffberg S.L."/>
            <person name="Troendle N.J."/>
            <person name="Glenn T.C."/>
            <person name="Mahmud O."/>
            <person name="Louha S."/>
            <person name="Chalopin D."/>
            <person name="Bennetzen J.L."/>
            <person name="Mauricio R."/>
        </authorList>
    </citation>
    <scope>NUCLEOTIDE SEQUENCE [LARGE SCALE GENOMIC DNA]</scope>
    <source>
        <strain evidence="2">NE01/NJP1002.9</strain>
        <tissue evidence="2">Muscle</tissue>
    </source>
</reference>
<dbReference type="Proteomes" id="UP000250572">
    <property type="component" value="Unassembled WGS sequence"/>
</dbReference>
<organism evidence="2 3">
    <name type="scientific">Gambusia affinis</name>
    <name type="common">Western mosquitofish</name>
    <name type="synonym">Heterandria affinis</name>
    <dbReference type="NCBI Taxonomy" id="33528"/>
    <lineage>
        <taxon>Eukaryota</taxon>
        <taxon>Metazoa</taxon>
        <taxon>Chordata</taxon>
        <taxon>Craniata</taxon>
        <taxon>Vertebrata</taxon>
        <taxon>Euteleostomi</taxon>
        <taxon>Actinopterygii</taxon>
        <taxon>Neopterygii</taxon>
        <taxon>Teleostei</taxon>
        <taxon>Neoteleostei</taxon>
        <taxon>Acanthomorphata</taxon>
        <taxon>Ovalentaria</taxon>
        <taxon>Atherinomorphae</taxon>
        <taxon>Cyprinodontiformes</taxon>
        <taxon>Poeciliidae</taxon>
        <taxon>Poeciliinae</taxon>
        <taxon>Gambusia</taxon>
    </lineage>
</organism>
<feature type="compositionally biased region" description="Basic and acidic residues" evidence="1">
    <location>
        <begin position="1"/>
        <end position="13"/>
    </location>
</feature>
<name>A0A315V4Z3_GAMAF</name>
<feature type="region of interest" description="Disordered" evidence="1">
    <location>
        <begin position="1"/>
        <end position="20"/>
    </location>
</feature>
<proteinExistence type="predicted"/>
<protein>
    <submittedName>
        <fullName evidence="2">Uncharacterized protein</fullName>
    </submittedName>
</protein>
<dbReference type="AlphaFoldDB" id="A0A315V4Z3"/>
<sequence length="247" mass="27925">MEPRGCKDSRIDYTHSGSYNNTEDEAVTLPTCVENWAGDQWAPPARHHAVQRAEADGPSGDWQQKDRGLLMTVSRMDLDSTGTHKKSMNFLRGVINQVFLLALRAVNQFLPVRTGRTELLLIPLVSFRTYVWEPKWPRENFHFLLTPPGSPPDLRVNPSRQTCCQHGRSGIKFHLCSHLLPALAGLQTSSVVFHAEALFKNDEEALNSIMQDLAALGRYSSHKHKNRTLLFKQQQRSSILQISRASN</sequence>
<dbReference type="EMBL" id="NHOQ01002355">
    <property type="protein sequence ID" value="PWA18020.1"/>
    <property type="molecule type" value="Genomic_DNA"/>
</dbReference>
<keyword evidence="3" id="KW-1185">Reference proteome</keyword>
<feature type="region of interest" description="Disordered" evidence="1">
    <location>
        <begin position="44"/>
        <end position="64"/>
    </location>
</feature>
<gene>
    <name evidence="2" type="ORF">CCH79_00004154</name>
</gene>
<evidence type="ECO:0000256" key="1">
    <source>
        <dbReference type="SAM" id="MobiDB-lite"/>
    </source>
</evidence>
<evidence type="ECO:0000313" key="2">
    <source>
        <dbReference type="EMBL" id="PWA18020.1"/>
    </source>
</evidence>